<sequence>MVYRNHCANTCAETSRTPAVCYHRRIGFTLVELLVVIAIIGILIGMLLPAVQSVREAARRISCANNVRQMGLATLNYESAHMAFPATWAAAGDPDTGNVDGWSVQAQILPFIEQANLYSEIDFTLSYNAAENASVNLGGVEQRLATARVAVYLCPSEVKDELRVDSAGEPYHYPLNYAANAGDWFVFDPATRKTGPGAMTTFKELPISSFTDGTSNTLFYGEVKAYTPYFRNASIAGELTKPVDPFDIASMGGDFKTNSGHTEWVDGRTHQTSFTATFAPNTTVPYAPSTGEEYDIDWTNQQEGKSTTASTYAAVTSRSYHPGGVTAGRADGSVKFFSDSISADVWTALSTRNGGEVVSEN</sequence>
<dbReference type="PANTHER" id="PTHR30093:SF2">
    <property type="entry name" value="TYPE II SECRETION SYSTEM PROTEIN H"/>
    <property type="match status" value="1"/>
</dbReference>
<feature type="domain" description="DUF1559" evidence="2">
    <location>
        <begin position="52"/>
        <end position="342"/>
    </location>
</feature>
<feature type="transmembrane region" description="Helical" evidence="1">
    <location>
        <begin position="26"/>
        <end position="51"/>
    </location>
</feature>
<proteinExistence type="predicted"/>
<dbReference type="Pfam" id="PF07596">
    <property type="entry name" value="SBP_bac_10"/>
    <property type="match status" value="1"/>
</dbReference>
<keyword evidence="1" id="KW-0472">Membrane</keyword>
<dbReference type="EMBL" id="CP042912">
    <property type="protein sequence ID" value="QEG21405.1"/>
    <property type="molecule type" value="Genomic_DNA"/>
</dbReference>
<evidence type="ECO:0000256" key="1">
    <source>
        <dbReference type="SAM" id="Phobius"/>
    </source>
</evidence>
<name>A0A5B9P864_9BACT</name>
<dbReference type="STRING" id="980251.GCA_001642875_01614"/>
<dbReference type="OrthoDB" id="254858at2"/>
<dbReference type="InterPro" id="IPR011453">
    <property type="entry name" value="DUF1559"/>
</dbReference>
<dbReference type="Gene3D" id="3.30.700.10">
    <property type="entry name" value="Glycoprotein, Type 4 Pilin"/>
    <property type="match status" value="1"/>
</dbReference>
<organism evidence="3 4">
    <name type="scientific">Mariniblastus fucicola</name>
    <dbReference type="NCBI Taxonomy" id="980251"/>
    <lineage>
        <taxon>Bacteria</taxon>
        <taxon>Pseudomonadati</taxon>
        <taxon>Planctomycetota</taxon>
        <taxon>Planctomycetia</taxon>
        <taxon>Pirellulales</taxon>
        <taxon>Pirellulaceae</taxon>
        <taxon>Mariniblastus</taxon>
    </lineage>
</organism>
<reference evidence="3 4" key="1">
    <citation type="submission" date="2019-08" db="EMBL/GenBank/DDBJ databases">
        <title>Deep-cultivation of Planctomycetes and their phenomic and genomic characterization uncovers novel biology.</title>
        <authorList>
            <person name="Wiegand S."/>
            <person name="Jogler M."/>
            <person name="Boedeker C."/>
            <person name="Pinto D."/>
            <person name="Vollmers J."/>
            <person name="Rivas-Marin E."/>
            <person name="Kohn T."/>
            <person name="Peeters S.H."/>
            <person name="Heuer A."/>
            <person name="Rast P."/>
            <person name="Oberbeckmann S."/>
            <person name="Bunk B."/>
            <person name="Jeske O."/>
            <person name="Meyerdierks A."/>
            <person name="Storesund J.E."/>
            <person name="Kallscheuer N."/>
            <person name="Luecker S."/>
            <person name="Lage O.M."/>
            <person name="Pohl T."/>
            <person name="Merkel B.J."/>
            <person name="Hornburger P."/>
            <person name="Mueller R.-W."/>
            <person name="Bruemmer F."/>
            <person name="Labrenz M."/>
            <person name="Spormann A.M."/>
            <person name="Op den Camp H."/>
            <person name="Overmann J."/>
            <person name="Amann R."/>
            <person name="Jetten M.S.M."/>
            <person name="Mascher T."/>
            <person name="Medema M.H."/>
            <person name="Devos D.P."/>
            <person name="Kaster A.-K."/>
            <person name="Ovreas L."/>
            <person name="Rohde M."/>
            <person name="Galperin M.Y."/>
            <person name="Jogler C."/>
        </authorList>
    </citation>
    <scope>NUCLEOTIDE SEQUENCE [LARGE SCALE GENOMIC DNA]</scope>
    <source>
        <strain evidence="3 4">FC18</strain>
    </source>
</reference>
<dbReference type="Proteomes" id="UP000322214">
    <property type="component" value="Chromosome"/>
</dbReference>
<dbReference type="Pfam" id="PF07963">
    <property type="entry name" value="N_methyl"/>
    <property type="match status" value="1"/>
</dbReference>
<accession>A0A5B9P864</accession>
<dbReference type="PANTHER" id="PTHR30093">
    <property type="entry name" value="GENERAL SECRETION PATHWAY PROTEIN G"/>
    <property type="match status" value="1"/>
</dbReference>
<keyword evidence="1" id="KW-1133">Transmembrane helix</keyword>
<dbReference type="AlphaFoldDB" id="A0A5B9P864"/>
<evidence type="ECO:0000313" key="4">
    <source>
        <dbReference type="Proteomes" id="UP000322214"/>
    </source>
</evidence>
<dbReference type="KEGG" id="mff:MFFC18_12610"/>
<keyword evidence="4" id="KW-1185">Reference proteome</keyword>
<protein>
    <recommendedName>
        <fullName evidence="2">DUF1559 domain-containing protein</fullName>
    </recommendedName>
</protein>
<dbReference type="NCBIfam" id="TIGR02532">
    <property type="entry name" value="IV_pilin_GFxxxE"/>
    <property type="match status" value="1"/>
</dbReference>
<evidence type="ECO:0000313" key="3">
    <source>
        <dbReference type="EMBL" id="QEG21405.1"/>
    </source>
</evidence>
<dbReference type="SUPFAM" id="SSF54523">
    <property type="entry name" value="Pili subunits"/>
    <property type="match status" value="1"/>
</dbReference>
<dbReference type="InterPro" id="IPR045584">
    <property type="entry name" value="Pilin-like"/>
</dbReference>
<evidence type="ECO:0000259" key="2">
    <source>
        <dbReference type="Pfam" id="PF07596"/>
    </source>
</evidence>
<dbReference type="InterPro" id="IPR012902">
    <property type="entry name" value="N_methyl_site"/>
</dbReference>
<keyword evidence="1" id="KW-0812">Transmembrane</keyword>
<dbReference type="RefSeq" id="WP_075084408.1">
    <property type="nucleotide sequence ID" value="NZ_CP042912.1"/>
</dbReference>
<gene>
    <name evidence="3" type="ORF">MFFC18_12610</name>
</gene>